<evidence type="ECO:0000256" key="2">
    <source>
        <dbReference type="ARBA" id="ARBA00029447"/>
    </source>
</evidence>
<evidence type="ECO:0000256" key="4">
    <source>
        <dbReference type="SAM" id="Coils"/>
    </source>
</evidence>
<dbReference type="SMART" id="SM00283">
    <property type="entry name" value="MA"/>
    <property type="match status" value="1"/>
</dbReference>
<sequence>MPKHLRMAHKLWLAVILIVVMLVAVVGFAAYRSAKVQAHADAVSKDMESRVQAALRWSGLTETNAARTQALIVSSDPAVEAEFKDVIAATSAQISEVQKSLESMALSEADKQQMAKIAAARKTMIDLRGEARKLKSDGQQEQAVTLITQKYNPSVAAYTTTLREFVQQQQQGAEAVQKQMAAERMLTVKIAAVAVGLLLLAIIVGAYYLIGSIQRPLEQANGLAERIAGGDLSMQESVTRGDEFGDLLRSLYAMSSALGRMVHQVRQSTDSIAIASAEIATGNHDLSARTEQTSSNLQETAAAMEQFTSTIQQSAGSAQQASSLAAGATGVARRGGEVVNQVVATMEDINHSSKKIADIIGVIDGIAFQTNILALNAAVEAARAGEQGRGFAVVASEVRSLAQRSAEAAKEIKLLISASVEKVETGSRLVSDAGTTMTDIVQSVQRVTDMIGEITAASSEQSAGVSQVNKAISNLDQMTQQNAALVEESAAAAQSLREQADHLAREVSMFKVNAASYGPAQAAIGAARATAAQRPQAPAATAVPSAPARPAPGSGAKALHGPPAAVAKAPAAAAAVSKVSAAPAPASRKPAVAQGSEEDWESF</sequence>
<keyword evidence="10" id="KW-1185">Reference proteome</keyword>
<keyword evidence="1" id="KW-0488">Methylation</keyword>
<name>A0ABV8D558_9BURK</name>
<dbReference type="SMART" id="SM00304">
    <property type="entry name" value="HAMP"/>
    <property type="match status" value="1"/>
</dbReference>
<feature type="transmembrane region" description="Helical" evidence="6">
    <location>
        <begin position="12"/>
        <end position="31"/>
    </location>
</feature>
<dbReference type="CDD" id="cd06225">
    <property type="entry name" value="HAMP"/>
    <property type="match status" value="1"/>
</dbReference>
<dbReference type="Pfam" id="PF12729">
    <property type="entry name" value="4HB_MCP_1"/>
    <property type="match status" value="1"/>
</dbReference>
<dbReference type="InterPro" id="IPR003660">
    <property type="entry name" value="HAMP_dom"/>
</dbReference>
<gene>
    <name evidence="9" type="ORF">ACFOW3_03540</name>
</gene>
<feature type="domain" description="HAMP" evidence="8">
    <location>
        <begin position="211"/>
        <end position="263"/>
    </location>
</feature>
<dbReference type="InterPro" id="IPR051310">
    <property type="entry name" value="MCP_chemotaxis"/>
</dbReference>
<dbReference type="EMBL" id="JBHSAJ010000006">
    <property type="protein sequence ID" value="MFC3933690.1"/>
    <property type="molecule type" value="Genomic_DNA"/>
</dbReference>
<evidence type="ECO:0000256" key="5">
    <source>
        <dbReference type="SAM" id="MobiDB-lite"/>
    </source>
</evidence>
<dbReference type="SUPFAM" id="SSF58104">
    <property type="entry name" value="Methyl-accepting chemotaxis protein (MCP) signaling domain"/>
    <property type="match status" value="1"/>
</dbReference>
<dbReference type="Gene3D" id="1.10.287.950">
    <property type="entry name" value="Methyl-accepting chemotaxis protein"/>
    <property type="match status" value="1"/>
</dbReference>
<dbReference type="Pfam" id="PF00672">
    <property type="entry name" value="HAMP"/>
    <property type="match status" value="1"/>
</dbReference>
<feature type="compositionally biased region" description="Low complexity" evidence="5">
    <location>
        <begin position="535"/>
        <end position="593"/>
    </location>
</feature>
<dbReference type="InterPro" id="IPR004089">
    <property type="entry name" value="MCPsignal_dom"/>
</dbReference>
<feature type="domain" description="Methyl-accepting transducer" evidence="7">
    <location>
        <begin position="268"/>
        <end position="497"/>
    </location>
</feature>
<dbReference type="CDD" id="cd11386">
    <property type="entry name" value="MCP_signal"/>
    <property type="match status" value="1"/>
</dbReference>
<dbReference type="PANTHER" id="PTHR43531:SF14">
    <property type="entry name" value="METHYL-ACCEPTING CHEMOTAXIS PROTEIN I-RELATED"/>
    <property type="match status" value="1"/>
</dbReference>
<evidence type="ECO:0000259" key="8">
    <source>
        <dbReference type="PROSITE" id="PS50885"/>
    </source>
</evidence>
<evidence type="ECO:0000313" key="10">
    <source>
        <dbReference type="Proteomes" id="UP001595693"/>
    </source>
</evidence>
<proteinExistence type="inferred from homology"/>
<dbReference type="InterPro" id="IPR047347">
    <property type="entry name" value="YvaQ-like_sensor"/>
</dbReference>
<keyword evidence="6" id="KW-0812">Transmembrane</keyword>
<evidence type="ECO:0000313" key="9">
    <source>
        <dbReference type="EMBL" id="MFC3933690.1"/>
    </source>
</evidence>
<protein>
    <submittedName>
        <fullName evidence="9">Methyl-accepting chemotaxis protein</fullName>
    </submittedName>
</protein>
<reference evidence="10" key="1">
    <citation type="journal article" date="2019" name="Int. J. Syst. Evol. Microbiol.">
        <title>The Global Catalogue of Microorganisms (GCM) 10K type strain sequencing project: providing services to taxonomists for standard genome sequencing and annotation.</title>
        <authorList>
            <consortium name="The Broad Institute Genomics Platform"/>
            <consortium name="The Broad Institute Genome Sequencing Center for Infectious Disease"/>
            <person name="Wu L."/>
            <person name="Ma J."/>
        </authorList>
    </citation>
    <scope>NUCLEOTIDE SEQUENCE [LARGE SCALE GENOMIC DNA]</scope>
    <source>
        <strain evidence="10">CCUG 2113</strain>
    </source>
</reference>
<feature type="coiled-coil region" evidence="4">
    <location>
        <begin position="468"/>
        <end position="506"/>
    </location>
</feature>
<dbReference type="Pfam" id="PF00015">
    <property type="entry name" value="MCPsignal"/>
    <property type="match status" value="1"/>
</dbReference>
<evidence type="ECO:0000256" key="6">
    <source>
        <dbReference type="SAM" id="Phobius"/>
    </source>
</evidence>
<organism evidence="9 10">
    <name type="scientific">Acidovorax facilis</name>
    <dbReference type="NCBI Taxonomy" id="12917"/>
    <lineage>
        <taxon>Bacteria</taxon>
        <taxon>Pseudomonadati</taxon>
        <taxon>Pseudomonadota</taxon>
        <taxon>Betaproteobacteria</taxon>
        <taxon>Burkholderiales</taxon>
        <taxon>Comamonadaceae</taxon>
        <taxon>Acidovorax</taxon>
    </lineage>
</organism>
<dbReference type="InterPro" id="IPR024478">
    <property type="entry name" value="HlyB_4HB_MCP"/>
</dbReference>
<keyword evidence="4" id="KW-0175">Coiled coil</keyword>
<accession>A0ABV8D558</accession>
<keyword evidence="3" id="KW-0807">Transducer</keyword>
<keyword evidence="6" id="KW-1133">Transmembrane helix</keyword>
<evidence type="ECO:0000256" key="3">
    <source>
        <dbReference type="PROSITE-ProRule" id="PRU00284"/>
    </source>
</evidence>
<dbReference type="Proteomes" id="UP001595693">
    <property type="component" value="Unassembled WGS sequence"/>
</dbReference>
<dbReference type="CDD" id="cd19411">
    <property type="entry name" value="MCP2201-like_sensor"/>
    <property type="match status" value="1"/>
</dbReference>
<comment type="similarity">
    <text evidence="2">Belongs to the methyl-accepting chemotaxis (MCP) protein family.</text>
</comment>
<evidence type="ECO:0000256" key="1">
    <source>
        <dbReference type="ARBA" id="ARBA00022481"/>
    </source>
</evidence>
<keyword evidence="6" id="KW-0472">Membrane</keyword>
<feature type="transmembrane region" description="Helical" evidence="6">
    <location>
        <begin position="186"/>
        <end position="210"/>
    </location>
</feature>
<dbReference type="RefSeq" id="WP_055400917.1">
    <property type="nucleotide sequence ID" value="NZ_JAMXAX010000024.1"/>
</dbReference>
<dbReference type="PANTHER" id="PTHR43531">
    <property type="entry name" value="PROTEIN ICFG"/>
    <property type="match status" value="1"/>
</dbReference>
<comment type="caution">
    <text evidence="9">The sequence shown here is derived from an EMBL/GenBank/DDBJ whole genome shotgun (WGS) entry which is preliminary data.</text>
</comment>
<dbReference type="PROSITE" id="PS50885">
    <property type="entry name" value="HAMP"/>
    <property type="match status" value="1"/>
</dbReference>
<dbReference type="PROSITE" id="PS50111">
    <property type="entry name" value="CHEMOTAXIS_TRANSDUC_2"/>
    <property type="match status" value="1"/>
</dbReference>
<evidence type="ECO:0000259" key="7">
    <source>
        <dbReference type="PROSITE" id="PS50111"/>
    </source>
</evidence>
<feature type="region of interest" description="Disordered" evidence="5">
    <location>
        <begin position="535"/>
        <end position="603"/>
    </location>
</feature>